<evidence type="ECO:0000313" key="6">
    <source>
        <dbReference type="EMBL" id="KAJ5100624.1"/>
    </source>
</evidence>
<evidence type="ECO:0000256" key="3">
    <source>
        <dbReference type="ARBA" id="ARBA00022801"/>
    </source>
</evidence>
<proteinExistence type="predicted"/>
<sequence>MSTTTLTTILPAEYGLPLKNANLLLTTPYLPLEAGIALTKDGMHHIAASTYMKSCTSKMITWWFGWVHNTEQYKLWHPRDHVFSDWIGPRGNNGDYIGGHHLVKEYIGGSLAKLKISFVDPGVYFGDNWEREFKENGYEVAICGRIGRWDPKKDSDLEKLEAGGVQVEDTVYTGHLIHLIKEEEDGVRMRSRFWLGDFEGVEDVDVRKGLVPEGLAVGVLKHATEEMAILGTILPELYRENVKCAKI</sequence>
<keyword evidence="4" id="KW-0862">Zinc</keyword>
<dbReference type="Proteomes" id="UP001149165">
    <property type="component" value="Unassembled WGS sequence"/>
</dbReference>
<evidence type="ECO:0000256" key="1">
    <source>
        <dbReference type="ARBA" id="ARBA00001947"/>
    </source>
</evidence>
<evidence type="ECO:0000259" key="5">
    <source>
        <dbReference type="Pfam" id="PF18089"/>
    </source>
</evidence>
<reference evidence="6" key="1">
    <citation type="submission" date="2022-11" db="EMBL/GenBank/DDBJ databases">
        <authorList>
            <person name="Petersen C."/>
        </authorList>
    </citation>
    <scope>NUCLEOTIDE SEQUENCE</scope>
    <source>
        <strain evidence="6">IBT 30069</strain>
    </source>
</reference>
<keyword evidence="3" id="KW-0378">Hydrolase</keyword>
<evidence type="ECO:0000313" key="7">
    <source>
        <dbReference type="Proteomes" id="UP001149165"/>
    </source>
</evidence>
<dbReference type="OrthoDB" id="3335931at2759"/>
<gene>
    <name evidence="6" type="ORF">N7456_006676</name>
</gene>
<reference evidence="6" key="2">
    <citation type="journal article" date="2023" name="IMA Fungus">
        <title>Comparative genomic study of the Penicillium genus elucidates a diverse pangenome and 15 lateral gene transfer events.</title>
        <authorList>
            <person name="Petersen C."/>
            <person name="Sorensen T."/>
            <person name="Nielsen M.R."/>
            <person name="Sondergaard T.E."/>
            <person name="Sorensen J.L."/>
            <person name="Fitzpatrick D.A."/>
            <person name="Frisvad J.C."/>
            <person name="Nielsen K.L."/>
        </authorList>
    </citation>
    <scope>NUCLEOTIDE SEQUENCE</scope>
    <source>
        <strain evidence="6">IBT 30069</strain>
    </source>
</reference>
<dbReference type="GO" id="GO:0016787">
    <property type="term" value="F:hydrolase activity"/>
    <property type="evidence" value="ECO:0007669"/>
    <property type="project" value="UniProtKB-KW"/>
</dbReference>
<protein>
    <recommendedName>
        <fullName evidence="5">DAPG hydrolase PhiG domain-containing protein</fullName>
    </recommendedName>
</protein>
<evidence type="ECO:0000256" key="4">
    <source>
        <dbReference type="ARBA" id="ARBA00022833"/>
    </source>
</evidence>
<accession>A0A9W9FI99</accession>
<comment type="caution">
    <text evidence="6">The sequence shown here is derived from an EMBL/GenBank/DDBJ whole genome shotgun (WGS) entry which is preliminary data.</text>
</comment>
<name>A0A9W9FI99_9EURO</name>
<dbReference type="Pfam" id="PF18089">
    <property type="entry name" value="DAPG_hydrolase"/>
    <property type="match status" value="1"/>
</dbReference>
<dbReference type="GO" id="GO:0046872">
    <property type="term" value="F:metal ion binding"/>
    <property type="evidence" value="ECO:0007669"/>
    <property type="project" value="UniProtKB-KW"/>
</dbReference>
<organism evidence="6 7">
    <name type="scientific">Penicillium angulare</name>
    <dbReference type="NCBI Taxonomy" id="116970"/>
    <lineage>
        <taxon>Eukaryota</taxon>
        <taxon>Fungi</taxon>
        <taxon>Dikarya</taxon>
        <taxon>Ascomycota</taxon>
        <taxon>Pezizomycotina</taxon>
        <taxon>Eurotiomycetes</taxon>
        <taxon>Eurotiomycetidae</taxon>
        <taxon>Eurotiales</taxon>
        <taxon>Aspergillaceae</taxon>
        <taxon>Penicillium</taxon>
    </lineage>
</organism>
<comment type="cofactor">
    <cofactor evidence="1">
        <name>Zn(2+)</name>
        <dbReference type="ChEBI" id="CHEBI:29105"/>
    </cofactor>
</comment>
<feature type="domain" description="DAPG hydrolase PhiG" evidence="5">
    <location>
        <begin position="18"/>
        <end position="239"/>
    </location>
</feature>
<keyword evidence="2" id="KW-0479">Metal-binding</keyword>
<evidence type="ECO:0000256" key="2">
    <source>
        <dbReference type="ARBA" id="ARBA00022723"/>
    </source>
</evidence>
<keyword evidence="7" id="KW-1185">Reference proteome</keyword>
<dbReference type="EMBL" id="JAPQKH010000004">
    <property type="protein sequence ID" value="KAJ5100624.1"/>
    <property type="molecule type" value="Genomic_DNA"/>
</dbReference>
<dbReference type="AlphaFoldDB" id="A0A9W9FI99"/>
<dbReference type="InterPro" id="IPR041526">
    <property type="entry name" value="DAPG_hydrolase"/>
</dbReference>